<proteinExistence type="predicted"/>
<evidence type="ECO:0000313" key="1">
    <source>
        <dbReference type="EMBL" id="JAH71581.1"/>
    </source>
</evidence>
<accession>A0A0E9V0Q7</accession>
<reference evidence="1" key="2">
    <citation type="journal article" date="2015" name="Fish Shellfish Immunol.">
        <title>Early steps in the European eel (Anguilla anguilla)-Vibrio vulnificus interaction in the gills: Role of the RtxA13 toxin.</title>
        <authorList>
            <person name="Callol A."/>
            <person name="Pajuelo D."/>
            <person name="Ebbesson L."/>
            <person name="Teles M."/>
            <person name="MacKenzie S."/>
            <person name="Amaro C."/>
        </authorList>
    </citation>
    <scope>NUCLEOTIDE SEQUENCE</scope>
</reference>
<protein>
    <submittedName>
        <fullName evidence="1">Uncharacterized protein</fullName>
    </submittedName>
</protein>
<organism evidence="1">
    <name type="scientific">Anguilla anguilla</name>
    <name type="common">European freshwater eel</name>
    <name type="synonym">Muraena anguilla</name>
    <dbReference type="NCBI Taxonomy" id="7936"/>
    <lineage>
        <taxon>Eukaryota</taxon>
        <taxon>Metazoa</taxon>
        <taxon>Chordata</taxon>
        <taxon>Craniata</taxon>
        <taxon>Vertebrata</taxon>
        <taxon>Euteleostomi</taxon>
        <taxon>Actinopterygii</taxon>
        <taxon>Neopterygii</taxon>
        <taxon>Teleostei</taxon>
        <taxon>Anguilliformes</taxon>
        <taxon>Anguillidae</taxon>
        <taxon>Anguilla</taxon>
    </lineage>
</organism>
<dbReference type="EMBL" id="GBXM01036996">
    <property type="protein sequence ID" value="JAH71581.1"/>
    <property type="molecule type" value="Transcribed_RNA"/>
</dbReference>
<dbReference type="AlphaFoldDB" id="A0A0E9V0Q7"/>
<reference evidence="1" key="1">
    <citation type="submission" date="2014-11" db="EMBL/GenBank/DDBJ databases">
        <authorList>
            <person name="Amaro Gonzalez C."/>
        </authorList>
    </citation>
    <scope>NUCLEOTIDE SEQUENCE</scope>
</reference>
<sequence length="32" mass="3734">MAYCCYFHGLSQPERKSLALKHVHKPYDLANI</sequence>
<name>A0A0E9V0Q7_ANGAN</name>